<dbReference type="Pfam" id="PF04607">
    <property type="entry name" value="RelA_SpoT"/>
    <property type="match status" value="1"/>
</dbReference>
<protein>
    <submittedName>
        <fullName evidence="3">RelA/SpoT domain-containing protein</fullName>
    </submittedName>
</protein>
<dbReference type="PANTHER" id="PTHR41773:SF1">
    <property type="entry name" value="RELA_SPOT DOMAIN-CONTAINING PROTEIN"/>
    <property type="match status" value="1"/>
</dbReference>
<dbReference type="SMART" id="SM00954">
    <property type="entry name" value="RelA_SpoT"/>
    <property type="match status" value="1"/>
</dbReference>
<sequence length="456" mass="54800">MSLKEFEYIDGSLEILKEITPTLNMLSDELINYFEDILNRYDQDYLNVNSRVKTEYSLREKIIRNKYLKRYKTPKELIHNLSDLIGVRLECRFIEEERKIYKLLKNYFNKTEDNIYYYNEENENIRIRLDKEQPRKQKNGFEIYRIDGLFLYGDKKISFEIQIKSMVNIFWSDIEHNVIYKNNAYLMMDKFLSDVFASIKTNLTMIDNQLLSVYKTFSSTTTKDKDSKQKSMEKFLAKIAYDTFAEKMEEDIGFIIDFKKPCETIVNYSFNKNQEGVDIGEDTTIQGLIRINEISKKDIDFNSKIRFNKRPEFEDEFCERLGNFIISKLNCEFIWNLFFRILFEIEPLNNKKDFENFILFIKEKVIPIKHQAKLQLNYKTKSKIILNDIYMQVVNTLIEIDSIEILYEENLDNVNNIIKRIINDICKNVDSYKEYEVKKEKYMELISKKIKDSVHE</sequence>
<comment type="pathway">
    <text evidence="1">Purine metabolism; ppGpp biosynthesis; ppGpp from GTP: step 1/2.</text>
</comment>
<dbReference type="Gene3D" id="3.30.460.10">
    <property type="entry name" value="Beta Polymerase, domain 2"/>
    <property type="match status" value="1"/>
</dbReference>
<dbReference type="InterPro" id="IPR043519">
    <property type="entry name" value="NT_sf"/>
</dbReference>
<accession>A0A0C7R5T5</accession>
<evidence type="ECO:0000259" key="2">
    <source>
        <dbReference type="SMART" id="SM00954"/>
    </source>
</evidence>
<dbReference type="OrthoDB" id="1694513at2"/>
<dbReference type="InterPro" id="IPR007685">
    <property type="entry name" value="RelA_SpoT"/>
</dbReference>
<dbReference type="RefSeq" id="WP_055335840.1">
    <property type="nucleotide sequence ID" value="NZ_CDNF01000035.1"/>
</dbReference>
<proteinExistence type="predicted"/>
<dbReference type="GO" id="GO:0015970">
    <property type="term" value="P:guanosine tetraphosphate biosynthetic process"/>
    <property type="evidence" value="ECO:0007669"/>
    <property type="project" value="UniProtKB-UniPathway"/>
</dbReference>
<feature type="domain" description="RelA/SpoT" evidence="2">
    <location>
        <begin position="50"/>
        <end position="186"/>
    </location>
</feature>
<dbReference type="AlphaFoldDB" id="A0A0C7R5T5"/>
<reference evidence="3 4" key="1">
    <citation type="submission" date="2015-01" db="EMBL/GenBank/DDBJ databases">
        <authorList>
            <person name="Aslett A.Martin."/>
            <person name="De Silva Nishadi"/>
        </authorList>
    </citation>
    <scope>NUCLEOTIDE SEQUENCE [LARGE SCALE GENOMIC DNA]</scope>
    <source>
        <strain evidence="3 4">R28058</strain>
    </source>
</reference>
<evidence type="ECO:0000313" key="4">
    <source>
        <dbReference type="Proteomes" id="UP000049127"/>
    </source>
</evidence>
<dbReference type="EMBL" id="CEKZ01000003">
    <property type="protein sequence ID" value="CEQ04205.1"/>
    <property type="molecule type" value="Genomic_DNA"/>
</dbReference>
<organism evidence="3 4">
    <name type="scientific">Paraclostridium sordellii</name>
    <name type="common">Clostridium sordellii</name>
    <dbReference type="NCBI Taxonomy" id="1505"/>
    <lineage>
        <taxon>Bacteria</taxon>
        <taxon>Bacillati</taxon>
        <taxon>Bacillota</taxon>
        <taxon>Clostridia</taxon>
        <taxon>Peptostreptococcales</taxon>
        <taxon>Peptostreptococcaceae</taxon>
        <taxon>Paraclostridium</taxon>
    </lineage>
</organism>
<evidence type="ECO:0000256" key="1">
    <source>
        <dbReference type="ARBA" id="ARBA00004976"/>
    </source>
</evidence>
<dbReference type="UniPathway" id="UPA00908">
    <property type="reaction ID" value="UER00884"/>
</dbReference>
<evidence type="ECO:0000313" key="3">
    <source>
        <dbReference type="EMBL" id="CEQ04205.1"/>
    </source>
</evidence>
<dbReference type="SUPFAM" id="SSF81301">
    <property type="entry name" value="Nucleotidyltransferase"/>
    <property type="match status" value="1"/>
</dbReference>
<gene>
    <name evidence="3" type="ORF">R28058_19381</name>
</gene>
<dbReference type="PANTHER" id="PTHR41773">
    <property type="entry name" value="GTP PYROPHOSPHATASE-RELATED"/>
    <property type="match status" value="1"/>
</dbReference>
<dbReference type="Proteomes" id="UP000049127">
    <property type="component" value="Unassembled WGS sequence"/>
</dbReference>
<name>A0A0C7R5T5_PARSO</name>